<keyword evidence="6 9" id="KW-1133">Transmembrane helix</keyword>
<feature type="transmembrane region" description="Helical" evidence="9">
    <location>
        <begin position="409"/>
        <end position="434"/>
    </location>
</feature>
<reference evidence="11" key="2">
    <citation type="submission" date="2020-10" db="UniProtKB">
        <authorList>
            <consortium name="WormBaseParasite"/>
        </authorList>
    </citation>
    <scope>IDENTIFICATION</scope>
</reference>
<evidence type="ECO:0000256" key="8">
    <source>
        <dbReference type="ARBA" id="ARBA00023136"/>
    </source>
</evidence>
<sequence>MGSLYRSELMSLCQVFLQADSAFEAVAKIGELGMCQFIDLNEEVSNYARKFITEVRRCEGMERNLNTFREEIESHDIDIPDVYEHIPAPLPREMGILEANFEKIAEELESINGSTAGLRANFIHLHNTRYVLKKVRQSFEDGQRTQALHSISEHQHIESQQLTVIADEDKLKTESELRIVAGVIDQARVLAFERVLWRLCRGNVYVRTSEVPRGGHPLLQDEDPQSAFLLFFSGEQLRNKVIRICESFRASIIPVPESEAQRGDMTLNVNAQLEDMVTVVDQTLEHRDRVLRAAAENLKVWEIKVLKLKAIFHTLNKFNIDVTQKCLIAECWIPTDDITHVRLALAEATKLSGSTVTSVIHQLETNEMRPTFHRTNKFTRGFQNIVDSYGIANYREVNPAPWTIITFPFIFAIMFGDTGHGIIMFISALLLVLFEAKIERAKIKDEIFNTFYGGRYVILLMGLFSCYTGLIYNDVYSRSIDIFGSQWKNPYNTSILFEIMSNDANAENKEETKLQLPPYPSFDDASGPYPFGLDPIWNLADNKLNFLNPMKMKSSVIIGIAQMTFGLSLSLLNHLHNKSVVDVVFVFIPQLLFLSLIFIYLCAQIVLKWVFFWVRPSRIFGYLYPGSNCAPSLLIGLINMFMVKSRTEGFVIEYKNGSWSDVDQCHQQQWYPHQGTIEKIFLLVAVLCIPIMLLVKPFYQRALVARGQHVEFHSDSGHGEFNFADVMVYQAIHTIEFVLGCISHTASYLRLWALSLAHAQLSEVLWEMVLRMAFHMKGIGGIIAVFIIFFLFAILSICILILMEGLSAFLHAIRLHWVEFQSKFYGGAGIQFEPFSFYRLIRVYEGLED</sequence>
<name>A0A7E4ZT50_PANRE</name>
<evidence type="ECO:0000256" key="4">
    <source>
        <dbReference type="ARBA" id="ARBA00022692"/>
    </source>
</evidence>
<evidence type="ECO:0000256" key="2">
    <source>
        <dbReference type="ARBA" id="ARBA00009904"/>
    </source>
</evidence>
<keyword evidence="7 9" id="KW-0406">Ion transport</keyword>
<evidence type="ECO:0000256" key="9">
    <source>
        <dbReference type="RuleBase" id="RU361189"/>
    </source>
</evidence>
<dbReference type="GO" id="GO:0007035">
    <property type="term" value="P:vacuolar acidification"/>
    <property type="evidence" value="ECO:0007669"/>
    <property type="project" value="TreeGrafter"/>
</dbReference>
<dbReference type="GO" id="GO:0046961">
    <property type="term" value="F:proton-transporting ATPase activity, rotational mechanism"/>
    <property type="evidence" value="ECO:0007669"/>
    <property type="project" value="InterPro"/>
</dbReference>
<evidence type="ECO:0000256" key="1">
    <source>
        <dbReference type="ARBA" id="ARBA00004141"/>
    </source>
</evidence>
<dbReference type="AlphaFoldDB" id="A0A7E4ZT50"/>
<keyword evidence="3 9" id="KW-0813">Transport</keyword>
<dbReference type="PIRSF" id="PIRSF001293">
    <property type="entry name" value="ATP6V0A1"/>
    <property type="match status" value="1"/>
</dbReference>
<dbReference type="Proteomes" id="UP000492821">
    <property type="component" value="Unassembled WGS sequence"/>
</dbReference>
<comment type="subcellular location">
    <subcellularLocation>
        <location evidence="1">Membrane</location>
        <topology evidence="1">Multi-pass membrane protein</topology>
    </subcellularLocation>
</comment>
<comment type="similarity">
    <text evidence="2 9">Belongs to the V-ATPase 116 kDa subunit family.</text>
</comment>
<dbReference type="GO" id="GO:0051117">
    <property type="term" value="F:ATPase binding"/>
    <property type="evidence" value="ECO:0007669"/>
    <property type="project" value="TreeGrafter"/>
</dbReference>
<feature type="transmembrane region" description="Helical" evidence="9">
    <location>
        <begin position="554"/>
        <end position="572"/>
    </location>
</feature>
<keyword evidence="4 9" id="KW-0812">Transmembrane</keyword>
<feature type="transmembrane region" description="Helical" evidence="9">
    <location>
        <begin position="619"/>
        <end position="642"/>
    </location>
</feature>
<evidence type="ECO:0000256" key="3">
    <source>
        <dbReference type="ARBA" id="ARBA00022448"/>
    </source>
</evidence>
<comment type="function">
    <text evidence="9">Essential component of the vacuolar proton pump (V-ATPase), a multimeric enzyme that catalyzes the translocation of protons across the membranes. Required for assembly and activity of the V-ATPase.</text>
</comment>
<dbReference type="WBParaSite" id="Pan_g15940.t1">
    <property type="protein sequence ID" value="Pan_g15940.t1"/>
    <property type="gene ID" value="Pan_g15940"/>
</dbReference>
<organism evidence="10 11">
    <name type="scientific">Panagrellus redivivus</name>
    <name type="common">Microworm</name>
    <dbReference type="NCBI Taxonomy" id="6233"/>
    <lineage>
        <taxon>Eukaryota</taxon>
        <taxon>Metazoa</taxon>
        <taxon>Ecdysozoa</taxon>
        <taxon>Nematoda</taxon>
        <taxon>Chromadorea</taxon>
        <taxon>Rhabditida</taxon>
        <taxon>Tylenchina</taxon>
        <taxon>Panagrolaimomorpha</taxon>
        <taxon>Panagrolaimoidea</taxon>
        <taxon>Panagrolaimidae</taxon>
        <taxon>Panagrellus</taxon>
    </lineage>
</organism>
<dbReference type="PANTHER" id="PTHR11629:SF58">
    <property type="entry name" value="V-TYPE PROTON ATPASE 116 KDA SUBUNIT A 3"/>
    <property type="match status" value="1"/>
</dbReference>
<dbReference type="Pfam" id="PF01496">
    <property type="entry name" value="V_ATPase_I"/>
    <property type="match status" value="2"/>
</dbReference>
<evidence type="ECO:0000256" key="5">
    <source>
        <dbReference type="ARBA" id="ARBA00022781"/>
    </source>
</evidence>
<dbReference type="PANTHER" id="PTHR11629">
    <property type="entry name" value="VACUOLAR PROTON ATPASES"/>
    <property type="match status" value="1"/>
</dbReference>
<keyword evidence="8 9" id="KW-0472">Membrane</keyword>
<dbReference type="GO" id="GO:0000220">
    <property type="term" value="C:vacuolar proton-transporting V-type ATPase, V0 domain"/>
    <property type="evidence" value="ECO:0007669"/>
    <property type="project" value="InterPro"/>
</dbReference>
<feature type="transmembrane region" description="Helical" evidence="9">
    <location>
        <begin position="680"/>
        <end position="699"/>
    </location>
</feature>
<proteinExistence type="inferred from homology"/>
<accession>A0A7E4ZT50</accession>
<keyword evidence="10" id="KW-1185">Reference proteome</keyword>
<keyword evidence="5 9" id="KW-0375">Hydrogen ion transport</keyword>
<feature type="transmembrane region" description="Helical" evidence="9">
    <location>
        <begin position="778"/>
        <end position="802"/>
    </location>
</feature>
<evidence type="ECO:0000256" key="6">
    <source>
        <dbReference type="ARBA" id="ARBA00022989"/>
    </source>
</evidence>
<evidence type="ECO:0000256" key="7">
    <source>
        <dbReference type="ARBA" id="ARBA00023065"/>
    </source>
</evidence>
<reference evidence="10" key="1">
    <citation type="journal article" date="2013" name="Genetics">
        <title>The draft genome and transcriptome of Panagrellus redivivus are shaped by the harsh demands of a free-living lifestyle.</title>
        <authorList>
            <person name="Srinivasan J."/>
            <person name="Dillman A.R."/>
            <person name="Macchietto M.G."/>
            <person name="Heikkinen L."/>
            <person name="Lakso M."/>
            <person name="Fracchia K.M."/>
            <person name="Antoshechkin I."/>
            <person name="Mortazavi A."/>
            <person name="Wong G."/>
            <person name="Sternberg P.W."/>
        </authorList>
    </citation>
    <scope>NUCLEOTIDE SEQUENCE [LARGE SCALE GENOMIC DNA]</scope>
    <source>
        <strain evidence="10">MT8872</strain>
    </source>
</reference>
<dbReference type="GO" id="GO:0005886">
    <property type="term" value="C:plasma membrane"/>
    <property type="evidence" value="ECO:0007669"/>
    <property type="project" value="TreeGrafter"/>
</dbReference>
<feature type="transmembrane region" description="Helical" evidence="9">
    <location>
        <begin position="584"/>
        <end position="607"/>
    </location>
</feature>
<dbReference type="InterPro" id="IPR026028">
    <property type="entry name" value="V-type_ATPase_116kDa_su_euka"/>
</dbReference>
<evidence type="ECO:0000313" key="11">
    <source>
        <dbReference type="WBParaSite" id="Pan_g15940.t1"/>
    </source>
</evidence>
<dbReference type="InterPro" id="IPR002490">
    <property type="entry name" value="V-ATPase_116kDa_su"/>
</dbReference>
<protein>
    <recommendedName>
        <fullName evidence="9">V-type proton ATPase subunit a</fullName>
    </recommendedName>
</protein>
<evidence type="ECO:0000313" key="10">
    <source>
        <dbReference type="Proteomes" id="UP000492821"/>
    </source>
</evidence>